<evidence type="ECO:0000313" key="10">
    <source>
        <dbReference type="Proteomes" id="UP000054107"/>
    </source>
</evidence>
<evidence type="ECO:0000256" key="4">
    <source>
        <dbReference type="ARBA" id="ARBA00022670"/>
    </source>
</evidence>
<dbReference type="PANTHER" id="PTHR24006">
    <property type="entry name" value="UBIQUITIN CARBOXYL-TERMINAL HYDROLASE"/>
    <property type="match status" value="1"/>
</dbReference>
<evidence type="ECO:0000259" key="8">
    <source>
        <dbReference type="PROSITE" id="PS50235"/>
    </source>
</evidence>
<dbReference type="AlphaFoldDB" id="A0A0B7MX33"/>
<dbReference type="Proteomes" id="UP000054107">
    <property type="component" value="Unassembled WGS sequence"/>
</dbReference>
<dbReference type="EC" id="3.4.19.12" evidence="3"/>
<keyword evidence="5" id="KW-0833">Ubl conjugation pathway</keyword>
<name>A0A0B7MX33_9FUNG</name>
<dbReference type="InterPro" id="IPR028889">
    <property type="entry name" value="USP"/>
</dbReference>
<protein>
    <recommendedName>
        <fullName evidence="3">ubiquitinyl hydrolase 1</fullName>
        <ecNumber evidence="3">3.4.19.12</ecNumber>
    </recommendedName>
</protein>
<dbReference type="InterPro" id="IPR038765">
    <property type="entry name" value="Papain-like_cys_pep_sf"/>
</dbReference>
<dbReference type="GO" id="GO:0005634">
    <property type="term" value="C:nucleus"/>
    <property type="evidence" value="ECO:0007669"/>
    <property type="project" value="TreeGrafter"/>
</dbReference>
<comment type="catalytic activity">
    <reaction evidence="1">
        <text>Thiol-dependent hydrolysis of ester, thioester, amide, peptide and isopeptide bonds formed by the C-terminal Gly of ubiquitin (a 76-residue protein attached to proteins as an intracellular targeting signal).</text>
        <dbReference type="EC" id="3.4.19.12"/>
    </reaction>
</comment>
<dbReference type="EMBL" id="LN719285">
    <property type="protein sequence ID" value="CEP07434.1"/>
    <property type="molecule type" value="Genomic_DNA"/>
</dbReference>
<evidence type="ECO:0000256" key="3">
    <source>
        <dbReference type="ARBA" id="ARBA00012759"/>
    </source>
</evidence>
<evidence type="ECO:0000256" key="6">
    <source>
        <dbReference type="ARBA" id="ARBA00022801"/>
    </source>
</evidence>
<dbReference type="SUPFAM" id="SSF54001">
    <property type="entry name" value="Cysteine proteinases"/>
    <property type="match status" value="1"/>
</dbReference>
<dbReference type="InterPro" id="IPR001394">
    <property type="entry name" value="Peptidase_C19_UCH"/>
</dbReference>
<keyword evidence="6" id="KW-0378">Hydrolase</keyword>
<keyword evidence="4" id="KW-0645">Protease</keyword>
<dbReference type="STRING" id="35722.A0A0B7MX33"/>
<dbReference type="GO" id="GO:0004843">
    <property type="term" value="F:cysteine-type deubiquitinase activity"/>
    <property type="evidence" value="ECO:0007669"/>
    <property type="project" value="UniProtKB-EC"/>
</dbReference>
<proteinExistence type="inferred from homology"/>
<dbReference type="PROSITE" id="PS50235">
    <property type="entry name" value="USP_3"/>
    <property type="match status" value="1"/>
</dbReference>
<evidence type="ECO:0000313" key="9">
    <source>
        <dbReference type="EMBL" id="CEP07434.1"/>
    </source>
</evidence>
<dbReference type="OrthoDB" id="2020758at2759"/>
<gene>
    <name evidence="9" type="primary">PARPA_00729.1 scaffold 1130</name>
</gene>
<reference evidence="9 10" key="1">
    <citation type="submission" date="2014-09" db="EMBL/GenBank/DDBJ databases">
        <authorList>
            <person name="Ellenberger Sabrina"/>
        </authorList>
    </citation>
    <scope>NUCLEOTIDE SEQUENCE [LARGE SCALE GENOMIC DNA]</scope>
    <source>
        <strain evidence="9 10">CBS 412.66</strain>
    </source>
</reference>
<dbReference type="InterPro" id="IPR018200">
    <property type="entry name" value="USP_CS"/>
</dbReference>
<dbReference type="GO" id="GO:0006508">
    <property type="term" value="P:proteolysis"/>
    <property type="evidence" value="ECO:0007669"/>
    <property type="project" value="UniProtKB-KW"/>
</dbReference>
<keyword evidence="7" id="KW-0788">Thiol protease</keyword>
<dbReference type="GO" id="GO:0016579">
    <property type="term" value="P:protein deubiquitination"/>
    <property type="evidence" value="ECO:0007669"/>
    <property type="project" value="InterPro"/>
</dbReference>
<dbReference type="GO" id="GO:0005829">
    <property type="term" value="C:cytosol"/>
    <property type="evidence" value="ECO:0007669"/>
    <property type="project" value="TreeGrafter"/>
</dbReference>
<organism evidence="9 10">
    <name type="scientific">Parasitella parasitica</name>
    <dbReference type="NCBI Taxonomy" id="35722"/>
    <lineage>
        <taxon>Eukaryota</taxon>
        <taxon>Fungi</taxon>
        <taxon>Fungi incertae sedis</taxon>
        <taxon>Mucoromycota</taxon>
        <taxon>Mucoromycotina</taxon>
        <taxon>Mucoromycetes</taxon>
        <taxon>Mucorales</taxon>
        <taxon>Mucorineae</taxon>
        <taxon>Mucoraceae</taxon>
        <taxon>Parasitella</taxon>
    </lineage>
</organism>
<dbReference type="Pfam" id="PF00443">
    <property type="entry name" value="UCH"/>
    <property type="match status" value="1"/>
</dbReference>
<feature type="domain" description="USP" evidence="8">
    <location>
        <begin position="56"/>
        <end position="565"/>
    </location>
</feature>
<dbReference type="PANTHER" id="PTHR24006:SF888">
    <property type="entry name" value="UBIQUITIN CARBOXYL-TERMINAL HYDROLASE 30"/>
    <property type="match status" value="1"/>
</dbReference>
<evidence type="ECO:0000256" key="1">
    <source>
        <dbReference type="ARBA" id="ARBA00000707"/>
    </source>
</evidence>
<evidence type="ECO:0000256" key="2">
    <source>
        <dbReference type="ARBA" id="ARBA00009085"/>
    </source>
</evidence>
<evidence type="ECO:0000256" key="5">
    <source>
        <dbReference type="ARBA" id="ARBA00022786"/>
    </source>
</evidence>
<dbReference type="InterPro" id="IPR050164">
    <property type="entry name" value="Peptidase_C19"/>
</dbReference>
<dbReference type="Gene3D" id="3.90.70.10">
    <property type="entry name" value="Cysteine proteinases"/>
    <property type="match status" value="1"/>
</dbReference>
<accession>A0A0B7MX33</accession>
<sequence length="565" mass="63116">MNSSSNFHLPAIAAVAGIALAASSYVLTSSNSYEIKKRKRRIKSKIQRERDGQYILGLVNSQNYCFVNSVLQAFATLATLRSYLAERVDEQGDESAPVVPQNEFILQSVACALYATIEMLNRPLPRPRSITPTDFLRALERKFGGTINRDQQDAHELFQIISSVLTSEEEIQYRENATSLLDAATLRGFAYGDNDPNGDNFETSSVSSFGTTASMWSSFSVCTVGGHLRPRRRSPRNPFTGLAASKISCVNCGYTAPIRHHTFDNISLSAPQTLSCTLEDCLKTYTKVDFLNDFQCRKCTLVATLEAMTQELNSLEQDEDRATALNINIGRVKDALQSNIEATLYDVPLVTPQTAPRTTKQTMFANPPKSLCLHISRSIYHTSGMIQKNHCQVEFSEYLDLAPYTTNGYLNTAEPTASLSSPPPTPVLPHTRTSRTSLVYLRNMANGHRFSHHQQDGLGVALLNNNKEDRPIQSALPSLSVVPVSRAIQYKLCAVIVHYGNHNSGHFITYRRKKLPTGHEVRSPLNESKPRPPTKFWRCSDEVIEEVDLDTVLQSEAYMLFYERE</sequence>
<evidence type="ECO:0000256" key="7">
    <source>
        <dbReference type="ARBA" id="ARBA00022807"/>
    </source>
</evidence>
<keyword evidence="10" id="KW-1185">Reference proteome</keyword>
<dbReference type="PROSITE" id="PS00973">
    <property type="entry name" value="USP_2"/>
    <property type="match status" value="1"/>
</dbReference>
<comment type="similarity">
    <text evidence="2">Belongs to the peptidase C19 family.</text>
</comment>